<keyword evidence="2" id="KW-1185">Reference proteome</keyword>
<evidence type="ECO:0000313" key="2">
    <source>
        <dbReference type="Proteomes" id="UP000027138"/>
    </source>
</evidence>
<evidence type="ECO:0000313" key="1">
    <source>
        <dbReference type="EMBL" id="KDP34265.1"/>
    </source>
</evidence>
<gene>
    <name evidence="1" type="ORF">JCGZ_12834</name>
</gene>
<accession>A0A067KPR8</accession>
<protein>
    <submittedName>
        <fullName evidence="1">Uncharacterized protein</fullName>
    </submittedName>
</protein>
<sequence>MILVKRGKLCPLVPRRPVTGPLPPASVHGGREPFLPRILQEHHHLNQIHQWFHFRCPLSEMRPLTGRIGLDRSFAIPFIAVSSSELRCRD</sequence>
<organism evidence="1 2">
    <name type="scientific">Jatropha curcas</name>
    <name type="common">Barbados nut</name>
    <dbReference type="NCBI Taxonomy" id="180498"/>
    <lineage>
        <taxon>Eukaryota</taxon>
        <taxon>Viridiplantae</taxon>
        <taxon>Streptophyta</taxon>
        <taxon>Embryophyta</taxon>
        <taxon>Tracheophyta</taxon>
        <taxon>Spermatophyta</taxon>
        <taxon>Magnoliopsida</taxon>
        <taxon>eudicotyledons</taxon>
        <taxon>Gunneridae</taxon>
        <taxon>Pentapetalae</taxon>
        <taxon>rosids</taxon>
        <taxon>fabids</taxon>
        <taxon>Malpighiales</taxon>
        <taxon>Euphorbiaceae</taxon>
        <taxon>Crotonoideae</taxon>
        <taxon>Jatropheae</taxon>
        <taxon>Jatropha</taxon>
    </lineage>
</organism>
<dbReference type="Proteomes" id="UP000027138">
    <property type="component" value="Unassembled WGS sequence"/>
</dbReference>
<reference evidence="1 2" key="1">
    <citation type="journal article" date="2014" name="PLoS ONE">
        <title>Global Analysis of Gene Expression Profiles in Physic Nut (Jatropha curcas L.) Seedlings Exposed to Salt Stress.</title>
        <authorList>
            <person name="Zhang L."/>
            <person name="Zhang C."/>
            <person name="Wu P."/>
            <person name="Chen Y."/>
            <person name="Li M."/>
            <person name="Jiang H."/>
            <person name="Wu G."/>
        </authorList>
    </citation>
    <scope>NUCLEOTIDE SEQUENCE [LARGE SCALE GENOMIC DNA]</scope>
    <source>
        <strain evidence="2">cv. GZQX0401</strain>
        <tissue evidence="1">Young leaves</tissue>
    </source>
</reference>
<dbReference type="AlphaFoldDB" id="A0A067KPR8"/>
<proteinExistence type="predicted"/>
<dbReference type="EMBL" id="KK914537">
    <property type="protein sequence ID" value="KDP34265.1"/>
    <property type="molecule type" value="Genomic_DNA"/>
</dbReference>
<name>A0A067KPR8_JATCU</name>